<reference evidence="5" key="1">
    <citation type="submission" date="2021-04" db="EMBL/GenBank/DDBJ databases">
        <title>Luteolibacter sp. 32A isolated from the skin of an Anderson's salamander (Ambystoma andersonii).</title>
        <authorList>
            <person name="Spergser J."/>
            <person name="Busse H.-J."/>
        </authorList>
    </citation>
    <scope>NUCLEOTIDE SEQUENCE</scope>
    <source>
        <strain evidence="5">32A</strain>
    </source>
</reference>
<feature type="compositionally biased region" description="Basic and acidic residues" evidence="4">
    <location>
        <begin position="27"/>
        <end position="36"/>
    </location>
</feature>
<evidence type="ECO:0000256" key="1">
    <source>
        <dbReference type="ARBA" id="ARBA00001933"/>
    </source>
</evidence>
<dbReference type="GO" id="GO:0003962">
    <property type="term" value="F:cystathionine gamma-synthase activity"/>
    <property type="evidence" value="ECO:0007669"/>
    <property type="project" value="TreeGrafter"/>
</dbReference>
<dbReference type="Proteomes" id="UP000676169">
    <property type="component" value="Chromosome"/>
</dbReference>
<dbReference type="RefSeq" id="WP_211632921.1">
    <property type="nucleotide sequence ID" value="NZ_CP073100.1"/>
</dbReference>
<keyword evidence="2 3" id="KW-0663">Pyridoxal phosphate</keyword>
<dbReference type="Pfam" id="PF01053">
    <property type="entry name" value="Cys_Met_Meta_PP"/>
    <property type="match status" value="1"/>
</dbReference>
<keyword evidence="6" id="KW-1185">Reference proteome</keyword>
<feature type="region of interest" description="Disordered" evidence="4">
    <location>
        <begin position="1"/>
        <end position="36"/>
    </location>
</feature>
<dbReference type="GO" id="GO:0030170">
    <property type="term" value="F:pyridoxal phosphate binding"/>
    <property type="evidence" value="ECO:0007669"/>
    <property type="project" value="InterPro"/>
</dbReference>
<dbReference type="InterPro" id="IPR015422">
    <property type="entry name" value="PyrdxlP-dep_Trfase_small"/>
</dbReference>
<feature type="compositionally biased region" description="Polar residues" evidence="4">
    <location>
        <begin position="7"/>
        <end position="16"/>
    </location>
</feature>
<dbReference type="PANTHER" id="PTHR42699">
    <property type="match status" value="1"/>
</dbReference>
<dbReference type="AlphaFoldDB" id="A0A975PGD9"/>
<proteinExistence type="inferred from homology"/>
<gene>
    <name evidence="5" type="ORF">KBB96_04805</name>
</gene>
<protein>
    <submittedName>
        <fullName evidence="5">PLP-dependent transferase</fullName>
    </submittedName>
</protein>
<name>A0A975PGD9_9BACT</name>
<comment type="cofactor">
    <cofactor evidence="1 3">
        <name>pyridoxal 5'-phosphate</name>
        <dbReference type="ChEBI" id="CHEBI:597326"/>
    </cofactor>
</comment>
<dbReference type="Gene3D" id="3.90.1150.10">
    <property type="entry name" value="Aspartate Aminotransferase, domain 1"/>
    <property type="match status" value="1"/>
</dbReference>
<evidence type="ECO:0000313" key="5">
    <source>
        <dbReference type="EMBL" id="QUE52212.1"/>
    </source>
</evidence>
<dbReference type="PANTHER" id="PTHR42699:SF1">
    <property type="entry name" value="CYSTATHIONINE GAMMA-SYNTHASE-RELATED"/>
    <property type="match status" value="1"/>
</dbReference>
<sequence>MSDADSDLSTTVSSATERVRLAHRAGTSHDNREPRDLMADPAWTEEDLGVPLPDSAHACSVCLPTWDAVVGYEEGREKVTRRMRAGYPRFFKHPQVERLFASAKSEIALEDEHVVVLPTRGAVQRAQRWVERRAETAVRIASLSGLQALVVPAKAKQDADLYWRFSGEVVSSRQAQDFLENNLREGSKSHLIARRIAKLAGAEPEDSFIFSSGMAAVTAVLRALPGVKEGKKTLQLEFPYVDCLKIQELFGNGVVYLNDATGESFDEALQRIRQGEFAGVFTEAPSNPLLHTADLARLAAACAEGSTPFIIDDSAGGPANVNALRFADVVTGSLTKWLSGMGDVMAGAATVRTDSPHANAFREFLAIESTETAPLYIGDAEVLLSNLKGYEDRMKTVNANGSELAAWLAAHPAVETVWHPSLGDTTNYDAVKAKGGGYGGLLSFVLKNQKRTPKVFDSLRVCKGPSFGTLFTLACPYTLLAHYHELEWTEDCGVPANLLRVSAGLESFETIRTAFEEALEHA</sequence>
<dbReference type="InterPro" id="IPR051750">
    <property type="entry name" value="Trans-sulfuration_enzymes"/>
</dbReference>
<dbReference type="InterPro" id="IPR015424">
    <property type="entry name" value="PyrdxlP-dep_Trfase"/>
</dbReference>
<organism evidence="5 6">
    <name type="scientific">Luteolibacter ambystomatis</name>
    <dbReference type="NCBI Taxonomy" id="2824561"/>
    <lineage>
        <taxon>Bacteria</taxon>
        <taxon>Pseudomonadati</taxon>
        <taxon>Verrucomicrobiota</taxon>
        <taxon>Verrucomicrobiia</taxon>
        <taxon>Verrucomicrobiales</taxon>
        <taxon>Verrucomicrobiaceae</taxon>
        <taxon>Luteolibacter</taxon>
    </lineage>
</organism>
<accession>A0A975PGD9</accession>
<comment type="similarity">
    <text evidence="3">Belongs to the trans-sulfuration enzymes family.</text>
</comment>
<dbReference type="KEGG" id="lamb:KBB96_04805"/>
<dbReference type="InterPro" id="IPR015421">
    <property type="entry name" value="PyrdxlP-dep_Trfase_major"/>
</dbReference>
<dbReference type="EMBL" id="CP073100">
    <property type="protein sequence ID" value="QUE52212.1"/>
    <property type="molecule type" value="Genomic_DNA"/>
</dbReference>
<evidence type="ECO:0000256" key="3">
    <source>
        <dbReference type="RuleBase" id="RU362118"/>
    </source>
</evidence>
<evidence type="ECO:0000256" key="2">
    <source>
        <dbReference type="ARBA" id="ARBA00022898"/>
    </source>
</evidence>
<keyword evidence="5" id="KW-0808">Transferase</keyword>
<dbReference type="Gene3D" id="3.40.640.10">
    <property type="entry name" value="Type I PLP-dependent aspartate aminotransferase-like (Major domain)"/>
    <property type="match status" value="1"/>
</dbReference>
<dbReference type="SUPFAM" id="SSF53383">
    <property type="entry name" value="PLP-dependent transferases"/>
    <property type="match status" value="1"/>
</dbReference>
<dbReference type="GO" id="GO:0019346">
    <property type="term" value="P:transsulfuration"/>
    <property type="evidence" value="ECO:0007669"/>
    <property type="project" value="InterPro"/>
</dbReference>
<evidence type="ECO:0000256" key="4">
    <source>
        <dbReference type="SAM" id="MobiDB-lite"/>
    </source>
</evidence>
<evidence type="ECO:0000313" key="6">
    <source>
        <dbReference type="Proteomes" id="UP000676169"/>
    </source>
</evidence>
<dbReference type="InterPro" id="IPR000277">
    <property type="entry name" value="Cys/Met-Metab_PyrdxlP-dep_enz"/>
</dbReference>